<reference evidence="2" key="1">
    <citation type="submission" date="2020-05" db="EMBL/GenBank/DDBJ databases">
        <authorList>
            <person name="Chiriac C."/>
            <person name="Salcher M."/>
            <person name="Ghai R."/>
            <person name="Kavagutti S V."/>
        </authorList>
    </citation>
    <scope>NUCLEOTIDE SEQUENCE</scope>
</reference>
<sequence>MKITNIAPMTTQSRLVACPNVVTGSASAANAVLPTTNADTVAPKRPPATYLSAKRLRTESSY</sequence>
<dbReference type="EMBL" id="CAFAAI010000110">
    <property type="protein sequence ID" value="CAB4795973.1"/>
    <property type="molecule type" value="Genomic_DNA"/>
</dbReference>
<protein>
    <submittedName>
        <fullName evidence="2">Unannotated protein</fullName>
    </submittedName>
</protein>
<dbReference type="AlphaFoldDB" id="A0A6J6XJK8"/>
<name>A0A6J6XJK8_9ZZZZ</name>
<proteinExistence type="predicted"/>
<evidence type="ECO:0000313" key="2">
    <source>
        <dbReference type="EMBL" id="CAB4795973.1"/>
    </source>
</evidence>
<organism evidence="2">
    <name type="scientific">freshwater metagenome</name>
    <dbReference type="NCBI Taxonomy" id="449393"/>
    <lineage>
        <taxon>unclassified sequences</taxon>
        <taxon>metagenomes</taxon>
        <taxon>ecological metagenomes</taxon>
    </lineage>
</organism>
<feature type="region of interest" description="Disordered" evidence="1">
    <location>
        <begin position="38"/>
        <end position="62"/>
    </location>
</feature>
<accession>A0A6J6XJK8</accession>
<gene>
    <name evidence="2" type="ORF">UFOPK2992_00744</name>
</gene>
<evidence type="ECO:0000256" key="1">
    <source>
        <dbReference type="SAM" id="MobiDB-lite"/>
    </source>
</evidence>